<evidence type="ECO:0000256" key="1">
    <source>
        <dbReference type="ARBA" id="ARBA00001947"/>
    </source>
</evidence>
<dbReference type="InterPro" id="IPR012947">
    <property type="entry name" value="tRNA_SAD"/>
</dbReference>
<dbReference type="InterPro" id="IPR018163">
    <property type="entry name" value="Thr/Ala-tRNA-synth_IIc_edit"/>
</dbReference>
<evidence type="ECO:0000256" key="3">
    <source>
        <dbReference type="ARBA" id="ARBA00022833"/>
    </source>
</evidence>
<keyword evidence="5" id="KW-0378">Hydrolase</keyword>
<dbReference type="Gene3D" id="3.30.980.10">
    <property type="entry name" value="Threonyl-trna Synthetase, Chain A, domain 2"/>
    <property type="match status" value="1"/>
</dbReference>
<proteinExistence type="predicted"/>
<evidence type="ECO:0000256" key="2">
    <source>
        <dbReference type="ARBA" id="ARBA00022723"/>
    </source>
</evidence>
<accession>A0ABM9WY29</accession>
<dbReference type="Proteomes" id="UP000242664">
    <property type="component" value="Unassembled WGS sequence"/>
</dbReference>
<evidence type="ECO:0000313" key="5">
    <source>
        <dbReference type="EMBL" id="EDN58108.1"/>
    </source>
</evidence>
<dbReference type="Pfam" id="PF01411">
    <property type="entry name" value="tRNA-synt_2c"/>
    <property type="match status" value="1"/>
</dbReference>
<comment type="cofactor">
    <cofactor evidence="1">
        <name>Zn(2+)</name>
        <dbReference type="ChEBI" id="CHEBI:29105"/>
    </cofactor>
</comment>
<organism evidence="5 6">
    <name type="scientific">Vibrio antiquarius (strain Ex25)</name>
    <dbReference type="NCBI Taxonomy" id="150340"/>
    <lineage>
        <taxon>Bacteria</taxon>
        <taxon>Pseudomonadati</taxon>
        <taxon>Pseudomonadota</taxon>
        <taxon>Gammaproteobacteria</taxon>
        <taxon>Vibrionales</taxon>
        <taxon>Vibrionaceae</taxon>
        <taxon>Vibrio</taxon>
        <taxon>Vibrio diabolicus subgroup</taxon>
    </lineage>
</organism>
<name>A0ABM9WY29_VIBAE</name>
<evidence type="ECO:0000313" key="6">
    <source>
        <dbReference type="Proteomes" id="UP000242664"/>
    </source>
</evidence>
<dbReference type="SUPFAM" id="SSF50447">
    <property type="entry name" value="Translation proteins"/>
    <property type="match status" value="1"/>
</dbReference>
<dbReference type="SUPFAM" id="SSF55186">
    <property type="entry name" value="ThrRS/AlaRS common domain"/>
    <property type="match status" value="1"/>
</dbReference>
<keyword evidence="6" id="KW-1185">Reference proteome</keyword>
<dbReference type="EMBL" id="DS267811">
    <property type="protein sequence ID" value="EDN58108.1"/>
    <property type="molecule type" value="Genomic_DNA"/>
</dbReference>
<protein>
    <submittedName>
        <fullName evidence="5">Metal-dependent hydrolase</fullName>
    </submittedName>
</protein>
<keyword evidence="3" id="KW-0862">Zinc</keyword>
<dbReference type="InterPro" id="IPR051335">
    <property type="entry name" value="Alanyl-tRNA_Editing_Enzymes"/>
</dbReference>
<dbReference type="PANTHER" id="PTHR43462">
    <property type="entry name" value="ALANYL-TRNA EDITING PROTEIN"/>
    <property type="match status" value="1"/>
</dbReference>
<evidence type="ECO:0000259" key="4">
    <source>
        <dbReference type="SMART" id="SM00863"/>
    </source>
</evidence>
<reference evidence="6" key="1">
    <citation type="submission" date="2006-10" db="EMBL/GenBank/DDBJ databases">
        <authorList>
            <person name="Heidelberg J."/>
            <person name="Sebastian Y."/>
        </authorList>
    </citation>
    <scope>NUCLEOTIDE SEQUENCE [LARGE SCALE GENOMIC DNA]</scope>
    <source>
        <strain evidence="6">EX25</strain>
    </source>
</reference>
<gene>
    <name evidence="5" type="ORF">VEx25_B0168</name>
</gene>
<dbReference type="GO" id="GO:0016787">
    <property type="term" value="F:hydrolase activity"/>
    <property type="evidence" value="ECO:0007669"/>
    <property type="project" value="UniProtKB-KW"/>
</dbReference>
<dbReference type="InterPro" id="IPR018164">
    <property type="entry name" value="Ala-tRNA-synth_IIc_N"/>
</dbReference>
<sequence length="230" mass="26097">MVTECTIKDRTYCKDSSMSEKLFWVNPYQTELNSRVTNVDGNKVELDQTIFFAESGGQESDKGTINGIPVLIAQKLGVRLIYTLESSPNFTLGDAVTTCIDWKRRYALMKLHFAAEVVLEMFYQRREGIVKIGAHISENKSRIDFEWSESIGPLLKAIETDVQDLINSDSVIISDFSDQESERRYWRVDGFAQVPCGGTHLKRTSEVGQIQLKRKNIGKGKERVEITLCS</sequence>
<dbReference type="SMART" id="SM00863">
    <property type="entry name" value="tRNA_SAD"/>
    <property type="match status" value="1"/>
</dbReference>
<keyword evidence="2" id="KW-0479">Metal-binding</keyword>
<dbReference type="Pfam" id="PF07973">
    <property type="entry name" value="tRNA_SAD"/>
    <property type="match status" value="1"/>
</dbReference>
<feature type="domain" description="Threonyl/alanyl tRNA synthetase SAD" evidence="4">
    <location>
        <begin position="183"/>
        <end position="225"/>
    </location>
</feature>
<dbReference type="InterPro" id="IPR009000">
    <property type="entry name" value="Transl_B-barrel_sf"/>
</dbReference>
<dbReference type="Gene3D" id="2.40.30.130">
    <property type="match status" value="1"/>
</dbReference>
<dbReference type="PANTHER" id="PTHR43462:SF1">
    <property type="entry name" value="ALANYL-TRNA EDITING PROTEIN AARSD1"/>
    <property type="match status" value="1"/>
</dbReference>